<evidence type="ECO:0000313" key="3">
    <source>
        <dbReference type="Proteomes" id="UP000218231"/>
    </source>
</evidence>
<dbReference type="Proteomes" id="UP000218231">
    <property type="component" value="Unassembled WGS sequence"/>
</dbReference>
<feature type="chain" id="PRO_5012539231" evidence="1">
    <location>
        <begin position="21"/>
        <end position="158"/>
    </location>
</feature>
<evidence type="ECO:0000313" key="2">
    <source>
        <dbReference type="EMBL" id="PAV61063.1"/>
    </source>
</evidence>
<evidence type="ECO:0000256" key="1">
    <source>
        <dbReference type="SAM" id="SignalP"/>
    </source>
</evidence>
<organism evidence="2 3">
    <name type="scientific">Diploscapter pachys</name>
    <dbReference type="NCBI Taxonomy" id="2018661"/>
    <lineage>
        <taxon>Eukaryota</taxon>
        <taxon>Metazoa</taxon>
        <taxon>Ecdysozoa</taxon>
        <taxon>Nematoda</taxon>
        <taxon>Chromadorea</taxon>
        <taxon>Rhabditida</taxon>
        <taxon>Rhabditina</taxon>
        <taxon>Rhabditomorpha</taxon>
        <taxon>Rhabditoidea</taxon>
        <taxon>Rhabditidae</taxon>
        <taxon>Diploscapter</taxon>
    </lineage>
</organism>
<keyword evidence="1" id="KW-0732">Signal</keyword>
<protein>
    <submittedName>
        <fullName evidence="2">Uncharacterized protein</fullName>
    </submittedName>
</protein>
<accession>A0A2A2JH49</accession>
<reference evidence="2 3" key="1">
    <citation type="journal article" date="2017" name="Curr. Biol.">
        <title>Genome architecture and evolution of a unichromosomal asexual nematode.</title>
        <authorList>
            <person name="Fradin H."/>
            <person name="Zegar C."/>
            <person name="Gutwein M."/>
            <person name="Lucas J."/>
            <person name="Kovtun M."/>
            <person name="Corcoran D."/>
            <person name="Baugh L.R."/>
            <person name="Kiontke K."/>
            <person name="Gunsalus K."/>
            <person name="Fitch D.H."/>
            <person name="Piano F."/>
        </authorList>
    </citation>
    <scope>NUCLEOTIDE SEQUENCE [LARGE SCALE GENOMIC DNA]</scope>
    <source>
        <strain evidence="2">PF1309</strain>
    </source>
</reference>
<dbReference type="EMBL" id="LIAE01010437">
    <property type="protein sequence ID" value="PAV61063.1"/>
    <property type="molecule type" value="Genomic_DNA"/>
</dbReference>
<keyword evidence="3" id="KW-1185">Reference proteome</keyword>
<dbReference type="AlphaFoldDB" id="A0A2A2JH49"/>
<sequence length="158" mass="16877">MQFTVVFAVVFAVLVGMISAMPQFGGPGRFFRPGPIIRPPFGRPGGVQTTITKTQSIPNYRGGVTTISKFTNRVIISTHIIGDTGVDGHTMEAIIIIITTDLEAGEVHQQAHNGDSGVDGHTMEVSEVITTDLAAGEPLHHQESQSQRLELCQLGTGL</sequence>
<feature type="signal peptide" evidence="1">
    <location>
        <begin position="1"/>
        <end position="20"/>
    </location>
</feature>
<comment type="caution">
    <text evidence="2">The sequence shown here is derived from an EMBL/GenBank/DDBJ whole genome shotgun (WGS) entry which is preliminary data.</text>
</comment>
<gene>
    <name evidence="2" type="ORF">WR25_14043</name>
</gene>
<name>A0A2A2JH49_9BILA</name>
<proteinExistence type="predicted"/>